<keyword evidence="1" id="KW-0472">Membrane</keyword>
<feature type="transmembrane region" description="Helical" evidence="1">
    <location>
        <begin position="42"/>
        <end position="67"/>
    </location>
</feature>
<comment type="caution">
    <text evidence="3">The sequence shown here is derived from an EMBL/GenBank/DDBJ whole genome shotgun (WGS) entry which is preliminary data.</text>
</comment>
<dbReference type="OrthoDB" id="3039972at2759"/>
<dbReference type="EMBL" id="JAACJN010000102">
    <property type="protein sequence ID" value="KAF5374421.1"/>
    <property type="molecule type" value="Genomic_DNA"/>
</dbReference>
<evidence type="ECO:0000256" key="2">
    <source>
        <dbReference type="SAM" id="SignalP"/>
    </source>
</evidence>
<feature type="chain" id="PRO_5034604676" evidence="2">
    <location>
        <begin position="19"/>
        <end position="142"/>
    </location>
</feature>
<keyword evidence="2" id="KW-0732">Signal</keyword>
<keyword evidence="1" id="KW-1133">Transmembrane helix</keyword>
<reference evidence="3 4" key="1">
    <citation type="journal article" date="2020" name="ISME J.">
        <title>Uncovering the hidden diversity of litter-decomposition mechanisms in mushroom-forming fungi.</title>
        <authorList>
            <person name="Floudas D."/>
            <person name="Bentzer J."/>
            <person name="Ahren D."/>
            <person name="Johansson T."/>
            <person name="Persson P."/>
            <person name="Tunlid A."/>
        </authorList>
    </citation>
    <scope>NUCLEOTIDE SEQUENCE [LARGE SCALE GENOMIC DNA]</scope>
    <source>
        <strain evidence="3 4">CBS 406.79</strain>
    </source>
</reference>
<keyword evidence="1" id="KW-0812">Transmembrane</keyword>
<evidence type="ECO:0000256" key="1">
    <source>
        <dbReference type="SAM" id="Phobius"/>
    </source>
</evidence>
<protein>
    <submittedName>
        <fullName evidence="3">Uncharacterized protein</fullName>
    </submittedName>
</protein>
<proteinExistence type="predicted"/>
<dbReference type="Proteomes" id="UP000518752">
    <property type="component" value="Unassembled WGS sequence"/>
</dbReference>
<dbReference type="AlphaFoldDB" id="A0A8H5LYV0"/>
<sequence>MLFVLNFGLFLAGLVTEAREEEHFVLPFLLRSSKALGKKALNLTLTWSVAFAAGTVVIDLLLIVLIAGRIFWLTKTMNTASDHTSRTFSRFVATILESGFLYTSLQWLAACGQFRDTFANHSPDDGNISNINNGSGGFECQR</sequence>
<gene>
    <name evidence="3" type="ORF">D9757_011836</name>
</gene>
<accession>A0A8H5LYV0</accession>
<evidence type="ECO:0000313" key="3">
    <source>
        <dbReference type="EMBL" id="KAF5374421.1"/>
    </source>
</evidence>
<organism evidence="3 4">
    <name type="scientific">Collybiopsis confluens</name>
    <dbReference type="NCBI Taxonomy" id="2823264"/>
    <lineage>
        <taxon>Eukaryota</taxon>
        <taxon>Fungi</taxon>
        <taxon>Dikarya</taxon>
        <taxon>Basidiomycota</taxon>
        <taxon>Agaricomycotina</taxon>
        <taxon>Agaricomycetes</taxon>
        <taxon>Agaricomycetidae</taxon>
        <taxon>Agaricales</taxon>
        <taxon>Marasmiineae</taxon>
        <taxon>Omphalotaceae</taxon>
        <taxon>Collybiopsis</taxon>
    </lineage>
</organism>
<keyword evidence="4" id="KW-1185">Reference proteome</keyword>
<evidence type="ECO:0000313" key="4">
    <source>
        <dbReference type="Proteomes" id="UP000518752"/>
    </source>
</evidence>
<feature type="signal peptide" evidence="2">
    <location>
        <begin position="1"/>
        <end position="18"/>
    </location>
</feature>
<name>A0A8H5LYV0_9AGAR</name>